<sequence length="314" mass="36048">MKKSDILTIILNWNNTQDTLACLNSLQESTLSIDILVIDNNSRAEEVKKLQQLAQKFPQVKFVYNNSNLGFVGGNNQGMAVALKENYPYVLLLNNDTVVDKNCLALMRADLEQNQQAGIAGPKIFYYAEPDKIWHTAGVLNHWLAKGNGLRWQTATTPMTAGIDFITGCCFLARTVMLKEIGLFDEQFFAYLEDVDLSQRAKEHGWKLLYEPRAHIWHKVSSASGGSAFNPIPLFLRTRNRILYQKKHATFWQKIIFFFYHTAFVKILCWYGLFKFKPKISQAVLKGYLSGYLNPKIKLNKNFPNFTFLENDKQ</sequence>
<dbReference type="InterPro" id="IPR001173">
    <property type="entry name" value="Glyco_trans_2-like"/>
</dbReference>
<protein>
    <recommendedName>
        <fullName evidence="5">Glycosyltransferase 2-like domain-containing protein</fullName>
    </recommendedName>
</protein>
<dbReference type="PANTHER" id="PTHR43179">
    <property type="entry name" value="RHAMNOSYLTRANSFERASE WBBL"/>
    <property type="match status" value="1"/>
</dbReference>
<dbReference type="GO" id="GO:0016757">
    <property type="term" value="F:glycosyltransferase activity"/>
    <property type="evidence" value="ECO:0007669"/>
    <property type="project" value="UniProtKB-KW"/>
</dbReference>
<accession>A0A1G2BBK1</accession>
<keyword evidence="4" id="KW-0472">Membrane</keyword>
<evidence type="ECO:0000313" key="7">
    <source>
        <dbReference type="Proteomes" id="UP000176420"/>
    </source>
</evidence>
<dbReference type="SUPFAM" id="SSF53448">
    <property type="entry name" value="Nucleotide-diphospho-sugar transferases"/>
    <property type="match status" value="1"/>
</dbReference>
<comment type="similarity">
    <text evidence="1">Belongs to the glycosyltransferase 2 family.</text>
</comment>
<dbReference type="EMBL" id="MHKI01000025">
    <property type="protein sequence ID" value="OGY86086.1"/>
    <property type="molecule type" value="Genomic_DNA"/>
</dbReference>
<dbReference type="PANTHER" id="PTHR43179:SF12">
    <property type="entry name" value="GALACTOFURANOSYLTRANSFERASE GLFT2"/>
    <property type="match status" value="1"/>
</dbReference>
<organism evidence="6 7">
    <name type="scientific">Candidatus Kerfeldbacteria bacterium RIFOXYB2_FULL_38_14</name>
    <dbReference type="NCBI Taxonomy" id="1798547"/>
    <lineage>
        <taxon>Bacteria</taxon>
        <taxon>Candidatus Kerfeldiibacteriota</taxon>
    </lineage>
</organism>
<gene>
    <name evidence="6" type="ORF">A2319_01335</name>
</gene>
<evidence type="ECO:0000256" key="2">
    <source>
        <dbReference type="ARBA" id="ARBA00022676"/>
    </source>
</evidence>
<evidence type="ECO:0000313" key="6">
    <source>
        <dbReference type="EMBL" id="OGY86086.1"/>
    </source>
</evidence>
<keyword evidence="4" id="KW-0812">Transmembrane</keyword>
<evidence type="ECO:0000256" key="3">
    <source>
        <dbReference type="ARBA" id="ARBA00022679"/>
    </source>
</evidence>
<evidence type="ECO:0000256" key="4">
    <source>
        <dbReference type="SAM" id="Phobius"/>
    </source>
</evidence>
<keyword evidence="2" id="KW-0328">Glycosyltransferase</keyword>
<name>A0A1G2BBK1_9BACT</name>
<keyword evidence="3" id="KW-0808">Transferase</keyword>
<evidence type="ECO:0000256" key="1">
    <source>
        <dbReference type="ARBA" id="ARBA00006739"/>
    </source>
</evidence>
<reference evidence="6 7" key="1">
    <citation type="journal article" date="2016" name="Nat. Commun.">
        <title>Thousands of microbial genomes shed light on interconnected biogeochemical processes in an aquifer system.</title>
        <authorList>
            <person name="Anantharaman K."/>
            <person name="Brown C.T."/>
            <person name="Hug L.A."/>
            <person name="Sharon I."/>
            <person name="Castelle C.J."/>
            <person name="Probst A.J."/>
            <person name="Thomas B.C."/>
            <person name="Singh A."/>
            <person name="Wilkins M.J."/>
            <person name="Karaoz U."/>
            <person name="Brodie E.L."/>
            <person name="Williams K.H."/>
            <person name="Hubbard S.S."/>
            <person name="Banfield J.F."/>
        </authorList>
    </citation>
    <scope>NUCLEOTIDE SEQUENCE [LARGE SCALE GENOMIC DNA]</scope>
</reference>
<keyword evidence="4" id="KW-1133">Transmembrane helix</keyword>
<dbReference type="InterPro" id="IPR029044">
    <property type="entry name" value="Nucleotide-diphossugar_trans"/>
</dbReference>
<dbReference type="Proteomes" id="UP000176420">
    <property type="component" value="Unassembled WGS sequence"/>
</dbReference>
<proteinExistence type="inferred from homology"/>
<feature type="transmembrane region" description="Helical" evidence="4">
    <location>
        <begin position="251"/>
        <end position="273"/>
    </location>
</feature>
<evidence type="ECO:0000259" key="5">
    <source>
        <dbReference type="Pfam" id="PF00535"/>
    </source>
</evidence>
<dbReference type="CDD" id="cd04186">
    <property type="entry name" value="GT_2_like_c"/>
    <property type="match status" value="1"/>
</dbReference>
<dbReference type="Gene3D" id="3.90.550.10">
    <property type="entry name" value="Spore Coat Polysaccharide Biosynthesis Protein SpsA, Chain A"/>
    <property type="match status" value="1"/>
</dbReference>
<comment type="caution">
    <text evidence="6">The sequence shown here is derived from an EMBL/GenBank/DDBJ whole genome shotgun (WGS) entry which is preliminary data.</text>
</comment>
<feature type="domain" description="Glycosyltransferase 2-like" evidence="5">
    <location>
        <begin position="9"/>
        <end position="181"/>
    </location>
</feature>
<dbReference type="AlphaFoldDB" id="A0A1G2BBK1"/>
<dbReference type="Pfam" id="PF00535">
    <property type="entry name" value="Glycos_transf_2"/>
    <property type="match status" value="1"/>
</dbReference>